<dbReference type="PANTHER" id="PTHR43022:SF1">
    <property type="entry name" value="PROTEIN SMF"/>
    <property type="match status" value="1"/>
</dbReference>
<reference evidence="5" key="2">
    <citation type="submission" date="2015-01" db="EMBL/GenBank/DDBJ databases">
        <title>Comparative genome analysis of Bacillus coagulans HM-08, Clostridium butyricum HM-68, Bacillus subtilis HM-66 and Bacillus paralicheniformis BL-09.</title>
        <authorList>
            <person name="Zhang H."/>
        </authorList>
    </citation>
    <scope>NUCLEOTIDE SEQUENCE [LARGE SCALE GENOMIC DNA]</scope>
    <source>
        <strain evidence="5">HM-08</strain>
    </source>
</reference>
<evidence type="ECO:0000313" key="5">
    <source>
        <dbReference type="Proteomes" id="UP000032024"/>
    </source>
</evidence>
<reference evidence="4" key="3">
    <citation type="submission" date="2016-01" db="EMBL/GenBank/DDBJ databases">
        <authorList>
            <person name="Oliw E.H."/>
        </authorList>
    </citation>
    <scope>NUCLEOTIDE SEQUENCE [LARGE SCALE GENOMIC DNA]</scope>
    <source>
        <strain evidence="4">GED7749B</strain>
    </source>
</reference>
<dbReference type="Proteomes" id="UP000032024">
    <property type="component" value="Chromosome"/>
</dbReference>
<dbReference type="EMBL" id="CP010525">
    <property type="protein sequence ID" value="AJO23371.1"/>
    <property type="molecule type" value="Genomic_DNA"/>
</dbReference>
<sequence>MKYGLKARQTMEPLKIKYIHLDHCRGISRVQKMKILEFDPLLEKICRIPPETLRAMLHMQKETFERFYEDLLHLDIKPYLTLYQKKQIRMTARFEPEYPPLLKETYQPPAVLYSIGNVSLLKNRALAVVGSRKAGSYAEKVADHLLPPLIEKQFAIVSGLARGADSIAHRAAMKYGGKTIAVLGSGFFHIYPRENIQMAEKIKQGHLLLSEYPPFTRPEKWRFPERNRIISGISEGVLVLQAEKRSGSLITADYALQEGREVFSVPGNVLDSLSKGTNHLIQQGAKLVTCSGDILEELLPTR</sequence>
<dbReference type="STRING" id="1398.AB434_2726"/>
<dbReference type="PATRIC" id="fig|1398.18.peg.2564"/>
<dbReference type="Pfam" id="PF02481">
    <property type="entry name" value="DNA_processg_A"/>
    <property type="match status" value="1"/>
</dbReference>
<dbReference type="InterPro" id="IPR057666">
    <property type="entry name" value="DrpA_SLOG"/>
</dbReference>
<gene>
    <name evidence="4" type="ORF">HMPREF3213_00399</name>
    <name evidence="3" type="ORF">SB48_HM08orf04106</name>
</gene>
<dbReference type="AlphaFoldDB" id="A0A0C5C909"/>
<dbReference type="EMBL" id="LRPN01000015">
    <property type="protein sequence ID" value="KWZ85595.1"/>
    <property type="molecule type" value="Genomic_DNA"/>
</dbReference>
<dbReference type="SUPFAM" id="SSF102405">
    <property type="entry name" value="MCP/YpsA-like"/>
    <property type="match status" value="1"/>
</dbReference>
<evidence type="ECO:0000313" key="3">
    <source>
        <dbReference type="EMBL" id="AJO23371.1"/>
    </source>
</evidence>
<comment type="similarity">
    <text evidence="1">Belongs to the DprA/Smf family.</text>
</comment>
<organism evidence="4 6">
    <name type="scientific">Heyndrickxia coagulans</name>
    <name type="common">Weizmannia coagulans</name>
    <dbReference type="NCBI Taxonomy" id="1398"/>
    <lineage>
        <taxon>Bacteria</taxon>
        <taxon>Bacillati</taxon>
        <taxon>Bacillota</taxon>
        <taxon>Bacilli</taxon>
        <taxon>Bacillales</taxon>
        <taxon>Bacillaceae</taxon>
        <taxon>Heyndrickxia</taxon>
    </lineage>
</organism>
<dbReference type="InterPro" id="IPR003488">
    <property type="entry name" value="DprA"/>
</dbReference>
<evidence type="ECO:0000259" key="2">
    <source>
        <dbReference type="Pfam" id="PF02481"/>
    </source>
</evidence>
<dbReference type="Gene3D" id="3.40.50.450">
    <property type="match status" value="1"/>
</dbReference>
<feature type="domain" description="Smf/DprA SLOG" evidence="2">
    <location>
        <begin position="91"/>
        <end position="298"/>
    </location>
</feature>
<evidence type="ECO:0000313" key="6">
    <source>
        <dbReference type="Proteomes" id="UP000070376"/>
    </source>
</evidence>
<evidence type="ECO:0000313" key="4">
    <source>
        <dbReference type="EMBL" id="KWZ85595.1"/>
    </source>
</evidence>
<keyword evidence="5" id="KW-1185">Reference proteome</keyword>
<accession>A0A0C5C909</accession>
<dbReference type="PANTHER" id="PTHR43022">
    <property type="entry name" value="PROTEIN SMF"/>
    <property type="match status" value="1"/>
</dbReference>
<proteinExistence type="inferred from homology"/>
<protein>
    <submittedName>
        <fullName evidence="4">DNA protecting protein DprA</fullName>
    </submittedName>
</protein>
<name>A0A0C5C909_HEYCO</name>
<dbReference type="NCBIfam" id="TIGR00732">
    <property type="entry name" value="dprA"/>
    <property type="match status" value="1"/>
</dbReference>
<reference evidence="3" key="1">
    <citation type="submission" date="2015-01" db="EMBL/GenBank/DDBJ databases">
        <title>Comparative genome analysis of Bacillus coagulans HM-08, Clostridium butyricum HM-68, Bacillus subtilis HM-66 and Bacillus licheniformis BL-09.</title>
        <authorList>
            <person name="Zhang H."/>
        </authorList>
    </citation>
    <scope>NUCLEOTIDE SEQUENCE [LARGE SCALE GENOMIC DNA]</scope>
    <source>
        <strain evidence="3">HM-08</strain>
    </source>
</reference>
<dbReference type="Proteomes" id="UP000070376">
    <property type="component" value="Unassembled WGS sequence"/>
</dbReference>
<reference evidence="6" key="4">
    <citation type="submission" date="2016-01" db="EMBL/GenBank/DDBJ databases">
        <authorList>
            <person name="Mitreva M."/>
            <person name="Pepin K.H."/>
            <person name="Mihindukulasuriya K.A."/>
            <person name="Fulton R."/>
            <person name="Fronick C."/>
            <person name="O'Laughlin M."/>
            <person name="Miner T."/>
            <person name="Herter B."/>
            <person name="Rosa B.A."/>
            <person name="Cordes M."/>
            <person name="Tomlinson C."/>
            <person name="Wollam A."/>
            <person name="Palsikar V.B."/>
            <person name="Mardis E.R."/>
            <person name="Wilson R.K."/>
        </authorList>
    </citation>
    <scope>NUCLEOTIDE SEQUENCE [LARGE SCALE GENOMIC DNA]</scope>
    <source>
        <strain evidence="6">GED7749B</strain>
    </source>
</reference>
<evidence type="ECO:0000256" key="1">
    <source>
        <dbReference type="ARBA" id="ARBA00006525"/>
    </source>
</evidence>
<dbReference type="GO" id="GO:0009294">
    <property type="term" value="P:DNA-mediated transformation"/>
    <property type="evidence" value="ECO:0007669"/>
    <property type="project" value="InterPro"/>
</dbReference>